<dbReference type="NCBIfam" id="TIGR00291">
    <property type="entry name" value="RNA_SBDS"/>
    <property type="match status" value="1"/>
</dbReference>
<dbReference type="GO" id="GO:0042256">
    <property type="term" value="P:cytosolic ribosome assembly"/>
    <property type="evidence" value="ECO:0007669"/>
    <property type="project" value="InterPro"/>
</dbReference>
<evidence type="ECO:0000259" key="11">
    <source>
        <dbReference type="Pfam" id="PF20268"/>
    </source>
</evidence>
<dbReference type="Gene3D" id="3.30.1250.10">
    <property type="entry name" value="Ribosome maturation protein SBDS, N-terminal domain"/>
    <property type="match status" value="1"/>
</dbReference>
<comment type="subunit">
    <text evidence="7">Associates with the 60S ribosomal subunit.</text>
</comment>
<dbReference type="PROSITE" id="PS01267">
    <property type="entry name" value="UPF0023"/>
    <property type="match status" value="1"/>
</dbReference>
<feature type="domain" description="Ribosome maturation protein SDO1/SBDS C-terminal" evidence="11">
    <location>
        <begin position="174"/>
        <end position="238"/>
    </location>
</feature>
<dbReference type="SUPFAM" id="SSF109728">
    <property type="entry name" value="Hypothetical protein AF0491, middle domain"/>
    <property type="match status" value="1"/>
</dbReference>
<protein>
    <recommendedName>
        <fullName evidence="13">U1-type domain-containing protein</fullName>
    </recommendedName>
</protein>
<evidence type="ECO:0000313" key="12">
    <source>
        <dbReference type="EMBL" id="ABK22134.1"/>
    </source>
</evidence>
<evidence type="ECO:0000256" key="4">
    <source>
        <dbReference type="ARBA" id="ARBA00022490"/>
    </source>
</evidence>
<dbReference type="InterPro" id="IPR019783">
    <property type="entry name" value="SDO1/SBDS_N"/>
</dbReference>
<feature type="compositionally biased region" description="Polar residues" evidence="8">
    <location>
        <begin position="285"/>
        <end position="297"/>
    </location>
</feature>
<accession>A9NNC3</accession>
<evidence type="ECO:0000256" key="5">
    <source>
        <dbReference type="ARBA" id="ARBA00022517"/>
    </source>
</evidence>
<dbReference type="PANTHER" id="PTHR10927:SF1">
    <property type="entry name" value="RIBOSOME MATURATION PROTEIN SBDS"/>
    <property type="match status" value="1"/>
</dbReference>
<dbReference type="InterPro" id="IPR039100">
    <property type="entry name" value="Sdo1/SBDS-like"/>
</dbReference>
<keyword evidence="4" id="KW-0963">Cytoplasm</keyword>
<name>A9NNC3_PICSI</name>
<feature type="domain" description="Ribosome maturation protein SDO1/SBDS central" evidence="10">
    <location>
        <begin position="111"/>
        <end position="171"/>
    </location>
</feature>
<evidence type="ECO:0008006" key="13">
    <source>
        <dbReference type="Google" id="ProtNLM"/>
    </source>
</evidence>
<evidence type="ECO:0000256" key="7">
    <source>
        <dbReference type="ARBA" id="ARBA00049708"/>
    </source>
</evidence>
<feature type="domain" description="Ribosome maturation protein SDO1/SBDS N-terminal" evidence="9">
    <location>
        <begin position="16"/>
        <end position="102"/>
    </location>
</feature>
<evidence type="ECO:0000256" key="1">
    <source>
        <dbReference type="ARBA" id="ARBA00004123"/>
    </source>
</evidence>
<proteinExistence type="evidence at transcript level"/>
<evidence type="ECO:0000259" key="10">
    <source>
        <dbReference type="Pfam" id="PF09377"/>
    </source>
</evidence>
<dbReference type="FunFam" id="3.30.1250.10:FF:000001">
    <property type="entry name" value="SBDS, ribosome maturation factor"/>
    <property type="match status" value="1"/>
</dbReference>
<dbReference type="InterPro" id="IPR036786">
    <property type="entry name" value="Ribosome_mat_SBDS_N_sf"/>
</dbReference>
<organism evidence="12">
    <name type="scientific">Picea sitchensis</name>
    <name type="common">Sitka spruce</name>
    <name type="synonym">Pinus sitchensis</name>
    <dbReference type="NCBI Taxonomy" id="3332"/>
    <lineage>
        <taxon>Eukaryota</taxon>
        <taxon>Viridiplantae</taxon>
        <taxon>Streptophyta</taxon>
        <taxon>Embryophyta</taxon>
        <taxon>Tracheophyta</taxon>
        <taxon>Spermatophyta</taxon>
        <taxon>Pinopsida</taxon>
        <taxon>Pinidae</taxon>
        <taxon>Conifers I</taxon>
        <taxon>Pinales</taxon>
        <taxon>Pinaceae</taxon>
        <taxon>Picea</taxon>
    </lineage>
</organism>
<dbReference type="Gene3D" id="1.10.10.900">
    <property type="entry name" value="SBDS protein C-terminal domain, subdomain 1"/>
    <property type="match status" value="1"/>
</dbReference>
<evidence type="ECO:0000259" key="9">
    <source>
        <dbReference type="Pfam" id="PF01172"/>
    </source>
</evidence>
<dbReference type="InterPro" id="IPR036236">
    <property type="entry name" value="Znf_C2H2_sf"/>
</dbReference>
<reference evidence="12" key="1">
    <citation type="journal article" date="2008" name="BMC Genomics">
        <title>A conifer genomics resource of 200,000 spruce (Picea spp.) ESTs and 6,464 high-quality, sequence-finished full-length cDNAs for Sitka spruce (Picea sitchensis).</title>
        <authorList>
            <person name="Ralph S.G."/>
            <person name="Chun H.J."/>
            <person name="Kolosova N."/>
            <person name="Cooper D."/>
            <person name="Oddy C."/>
            <person name="Ritland C.E."/>
            <person name="Kirkpatrick R."/>
            <person name="Moore R."/>
            <person name="Barber S."/>
            <person name="Holt R.A."/>
            <person name="Jones S.J."/>
            <person name="Marra M.A."/>
            <person name="Douglas C.J."/>
            <person name="Ritland K."/>
            <person name="Bohlmann J."/>
        </authorList>
    </citation>
    <scope>NUCLEOTIDE SEQUENCE</scope>
    <source>
        <tissue evidence="12">Green portion of the leader tissue</tissue>
    </source>
</reference>
<dbReference type="InterPro" id="IPR046928">
    <property type="entry name" value="SDO1/SBDS_C"/>
</dbReference>
<evidence type="ECO:0000256" key="2">
    <source>
        <dbReference type="ARBA" id="ARBA00004496"/>
    </source>
</evidence>
<dbReference type="EMBL" id="EF082781">
    <property type="protein sequence ID" value="ABK22134.1"/>
    <property type="molecule type" value="mRNA"/>
</dbReference>
<dbReference type="AlphaFoldDB" id="A9NNC3"/>
<evidence type="ECO:0000256" key="6">
    <source>
        <dbReference type="ARBA" id="ARBA00023242"/>
    </source>
</evidence>
<dbReference type="Gene3D" id="3.30.70.240">
    <property type="match status" value="1"/>
</dbReference>
<dbReference type="GO" id="GO:0005737">
    <property type="term" value="C:cytoplasm"/>
    <property type="evidence" value="ECO:0007669"/>
    <property type="project" value="UniProtKB-SubCell"/>
</dbReference>
<dbReference type="Pfam" id="PF09377">
    <property type="entry name" value="SBDS_domain_II"/>
    <property type="match status" value="1"/>
</dbReference>
<evidence type="ECO:0000256" key="8">
    <source>
        <dbReference type="SAM" id="MobiDB-lite"/>
    </source>
</evidence>
<dbReference type="InterPro" id="IPR002140">
    <property type="entry name" value="Sdo1/SBDS"/>
</dbReference>
<dbReference type="PANTHER" id="PTHR10927">
    <property type="entry name" value="RIBOSOME MATURATION PROTEIN SBDS"/>
    <property type="match status" value="1"/>
</dbReference>
<sequence length="380" mass="43230">MSKLILQPVGQKRLTNVAVVRLKKHGMRFEIACYKNKVLSWRSGVETDLDEVLQSHTVYSNVSKGILAKSKDLIKSFGTDDQEKICSEVLNKGELQIAGKERESQLSSQFRDIATIVMEKTINPETDRPYTINMIERLMHEVHFAVDPHKISKQQALDLIRELQKHFPIKRSPMRLRLIIPEIQEANFLQKLQTWNPCIVSKEVSGNQLSMVCQIEPGYFRDCDGLVRDCKGRLEILSVPVHKEEDVRVEVDDGEEALTGNLHNLELGRSESESRVKRLAESMNKTTLGDNSSSNGKLGTGKGAGVEGTAINHEEKRQQKCTTCNANVGDAKQYRDHFKSDWHKHNLKRKMKQLPPLSPEECLVDREVIDVRKDLGDYSF</sequence>
<dbReference type="InterPro" id="IPR018978">
    <property type="entry name" value="SDO1/SBDS_central"/>
</dbReference>
<dbReference type="Pfam" id="PF01172">
    <property type="entry name" value="SBDS_N"/>
    <property type="match status" value="1"/>
</dbReference>
<comment type="subcellular location">
    <subcellularLocation>
        <location evidence="2">Cytoplasm</location>
    </subcellularLocation>
    <subcellularLocation>
        <location evidence="1">Nucleus</location>
    </subcellularLocation>
</comment>
<feature type="region of interest" description="Disordered" evidence="8">
    <location>
        <begin position="285"/>
        <end position="304"/>
    </location>
</feature>
<dbReference type="GO" id="GO:0005634">
    <property type="term" value="C:nucleus"/>
    <property type="evidence" value="ECO:0007669"/>
    <property type="project" value="UniProtKB-SubCell"/>
</dbReference>
<dbReference type="InterPro" id="IPR018023">
    <property type="entry name" value="Ribosome_mat_SBDS_CS"/>
</dbReference>
<dbReference type="InterPro" id="IPR037188">
    <property type="entry name" value="Sdo1/SBDS_central_sf"/>
</dbReference>
<dbReference type="FunFam" id="1.10.10.900:FF:000001">
    <property type="entry name" value="SBDS, ribosome maturation factor"/>
    <property type="match status" value="1"/>
</dbReference>
<evidence type="ECO:0000256" key="3">
    <source>
        <dbReference type="ARBA" id="ARBA00007433"/>
    </source>
</evidence>
<dbReference type="Pfam" id="PF20268">
    <property type="entry name" value="SBDS_C"/>
    <property type="match status" value="1"/>
</dbReference>
<comment type="similarity">
    <text evidence="3">Belongs to the SDO1/SBDS family.</text>
</comment>
<dbReference type="SUPFAM" id="SSF89895">
    <property type="entry name" value="FYSH domain"/>
    <property type="match status" value="1"/>
</dbReference>
<dbReference type="SUPFAM" id="SSF57667">
    <property type="entry name" value="beta-beta-alpha zinc fingers"/>
    <property type="match status" value="1"/>
</dbReference>
<keyword evidence="6" id="KW-0539">Nucleus</keyword>
<keyword evidence="5" id="KW-0690">Ribosome biogenesis</keyword>